<name>A0ABX0NPF6_9BURK</name>
<protein>
    <submittedName>
        <fullName evidence="2">Uncharacterized protein</fullName>
    </submittedName>
</protein>
<sequence length="89" mass="10211">MTQVWHATRISLPLKAVHRWIEFRYFLKDTKMKNQNGMKTFAFKLAEKKTKEAKPTPQWQAREGVASAGCSGPDARGDRRPGRDNGIYC</sequence>
<comment type="caution">
    <text evidence="2">The sequence shown here is derived from an EMBL/GenBank/DDBJ whole genome shotgun (WGS) entry which is preliminary data.</text>
</comment>
<proteinExistence type="predicted"/>
<evidence type="ECO:0000256" key="1">
    <source>
        <dbReference type="SAM" id="MobiDB-lite"/>
    </source>
</evidence>
<evidence type="ECO:0000313" key="3">
    <source>
        <dbReference type="Proteomes" id="UP000609726"/>
    </source>
</evidence>
<gene>
    <name evidence="2" type="ORF">F2P45_06395</name>
</gene>
<dbReference type="EMBL" id="WHJH01000005">
    <property type="protein sequence ID" value="NHZ88654.1"/>
    <property type="molecule type" value="Genomic_DNA"/>
</dbReference>
<keyword evidence="3" id="KW-1185">Reference proteome</keyword>
<evidence type="ECO:0000313" key="2">
    <source>
        <dbReference type="EMBL" id="NHZ88654.1"/>
    </source>
</evidence>
<organism evidence="2 3">
    <name type="scientific">Massilia mucilaginosa</name>
    <dbReference type="NCBI Taxonomy" id="2609282"/>
    <lineage>
        <taxon>Bacteria</taxon>
        <taxon>Pseudomonadati</taxon>
        <taxon>Pseudomonadota</taxon>
        <taxon>Betaproteobacteria</taxon>
        <taxon>Burkholderiales</taxon>
        <taxon>Oxalobacteraceae</taxon>
        <taxon>Telluria group</taxon>
        <taxon>Massilia</taxon>
    </lineage>
</organism>
<dbReference type="Proteomes" id="UP000609726">
    <property type="component" value="Unassembled WGS sequence"/>
</dbReference>
<reference evidence="2 3" key="1">
    <citation type="submission" date="2019-10" db="EMBL/GenBank/DDBJ databases">
        <title>Taxonomy of Antarctic Massilia spp.: description of Massilia rubra sp. nov., Massilia aquatica sp. nov., Massilia mucilaginosa sp. nov., Massilia frigida sp. nov. isolated from streams, lakes and regoliths.</title>
        <authorList>
            <person name="Holochova P."/>
            <person name="Sedlacek I."/>
            <person name="Kralova S."/>
            <person name="Maslanova I."/>
            <person name="Busse H.-J."/>
            <person name="Stankova E."/>
            <person name="Vrbovska V."/>
            <person name="Kovarovic V."/>
            <person name="Bartak M."/>
            <person name="Svec P."/>
            <person name="Pantucek R."/>
        </authorList>
    </citation>
    <scope>NUCLEOTIDE SEQUENCE [LARGE SCALE GENOMIC DNA]</scope>
    <source>
        <strain evidence="2 3">CCM 8733</strain>
    </source>
</reference>
<feature type="region of interest" description="Disordered" evidence="1">
    <location>
        <begin position="52"/>
        <end position="89"/>
    </location>
</feature>
<accession>A0ABX0NPF6</accession>